<dbReference type="InterPro" id="IPR010387">
    <property type="entry name" value="QueT"/>
</dbReference>
<feature type="transmembrane region" description="Helical" evidence="1">
    <location>
        <begin position="70"/>
        <end position="89"/>
    </location>
</feature>
<dbReference type="PANTHER" id="PTHR40044:SF1">
    <property type="entry name" value="INTEGRAL MEMBRANE PROTEIN"/>
    <property type="match status" value="1"/>
</dbReference>
<feature type="transmembrane region" description="Helical" evidence="1">
    <location>
        <begin position="96"/>
        <end position="116"/>
    </location>
</feature>
<keyword evidence="1" id="KW-1133">Transmembrane helix</keyword>
<dbReference type="EMBL" id="JYBP01000003">
    <property type="protein sequence ID" value="KJE28485.1"/>
    <property type="molecule type" value="Genomic_DNA"/>
</dbReference>
<comment type="caution">
    <text evidence="2">The sequence shown here is derived from an EMBL/GenBank/DDBJ whole genome shotgun (WGS) entry which is preliminary data.</text>
</comment>
<dbReference type="Pfam" id="PF06177">
    <property type="entry name" value="QueT"/>
    <property type="match status" value="1"/>
</dbReference>
<keyword evidence="1" id="KW-0472">Membrane</keyword>
<dbReference type="Proteomes" id="UP000032522">
    <property type="component" value="Unassembled WGS sequence"/>
</dbReference>
<proteinExistence type="predicted"/>
<keyword evidence="1" id="KW-0812">Transmembrane</keyword>
<dbReference type="PATRIC" id="fig|1462.6.peg.1441"/>
<sequence>MNIRTIAANGLIAAVYIAVTMLIQPFGFTNIQFRVSEILNHLVVFRKTYAIGIVLGVFFANWFFSPIAAYDLVFGVGQSVLALLITIFSMRRLKNVWVRMAVNTLSFTVTMAIIALELKLALGFPFWLTWLTTAIGEFVVMAIGAPIMYAVGRRIAPEAFRAADGRND</sequence>
<feature type="transmembrane region" description="Helical" evidence="1">
    <location>
        <begin position="6"/>
        <end position="23"/>
    </location>
</feature>
<dbReference type="PIRSF" id="PIRSF031501">
    <property type="entry name" value="QueT"/>
    <property type="match status" value="1"/>
</dbReference>
<dbReference type="AlphaFoldDB" id="A0A0D8BWG9"/>
<gene>
    <name evidence="2" type="ORF">LG52_1251</name>
</gene>
<reference evidence="2 3" key="1">
    <citation type="submission" date="2015-01" db="EMBL/GenBank/DDBJ databases">
        <authorList>
            <person name="Filippidou S."/>
            <person name="Jeanneret N."/>
            <person name="Russel-Delif L."/>
            <person name="Junier T."/>
            <person name="Wunderlin T."/>
            <person name="Molina V."/>
            <person name="Johnson S.L."/>
            <person name="Davenport K.W."/>
            <person name="Chain P.S."/>
            <person name="Dorador C."/>
            <person name="Junier P."/>
        </authorList>
    </citation>
    <scope>NUCLEOTIDE SEQUENCE [LARGE SCALE GENOMIC DNA]</scope>
    <source>
        <strain evidence="2 3">Et7/4</strain>
    </source>
</reference>
<dbReference type="OrthoDB" id="1706970at2"/>
<name>A0A0D8BWG9_GEOKU</name>
<dbReference type="PANTHER" id="PTHR40044">
    <property type="entry name" value="INTEGRAL MEMBRANE PROTEIN-RELATED"/>
    <property type="match status" value="1"/>
</dbReference>
<feature type="transmembrane region" description="Helical" evidence="1">
    <location>
        <begin position="128"/>
        <end position="151"/>
    </location>
</feature>
<dbReference type="RefSeq" id="WP_044731329.1">
    <property type="nucleotide sequence ID" value="NZ_JYBP01000003.1"/>
</dbReference>
<evidence type="ECO:0000313" key="3">
    <source>
        <dbReference type="Proteomes" id="UP000032522"/>
    </source>
</evidence>
<evidence type="ECO:0000313" key="2">
    <source>
        <dbReference type="EMBL" id="KJE28485.1"/>
    </source>
</evidence>
<accession>A0A0D8BWG9</accession>
<organism evidence="2 3">
    <name type="scientific">Geobacillus kaustophilus</name>
    <dbReference type="NCBI Taxonomy" id="1462"/>
    <lineage>
        <taxon>Bacteria</taxon>
        <taxon>Bacillati</taxon>
        <taxon>Bacillota</taxon>
        <taxon>Bacilli</taxon>
        <taxon>Bacillales</taxon>
        <taxon>Anoxybacillaceae</taxon>
        <taxon>Geobacillus</taxon>
        <taxon>Geobacillus thermoleovorans group</taxon>
    </lineage>
</organism>
<evidence type="ECO:0000256" key="1">
    <source>
        <dbReference type="SAM" id="Phobius"/>
    </source>
</evidence>
<feature type="transmembrane region" description="Helical" evidence="1">
    <location>
        <begin position="44"/>
        <end position="64"/>
    </location>
</feature>
<protein>
    <submittedName>
        <fullName evidence="2">QueT transporter family protein</fullName>
    </submittedName>
</protein>